<keyword evidence="3" id="KW-1185">Reference proteome</keyword>
<dbReference type="RefSeq" id="WP_148075533.1">
    <property type="nucleotide sequence ID" value="NZ_CP042913.1"/>
</dbReference>
<organism evidence="2 3">
    <name type="scientific">Bythopirellula goksoeyrii</name>
    <dbReference type="NCBI Taxonomy" id="1400387"/>
    <lineage>
        <taxon>Bacteria</taxon>
        <taxon>Pseudomonadati</taxon>
        <taxon>Planctomycetota</taxon>
        <taxon>Planctomycetia</taxon>
        <taxon>Pirellulales</taxon>
        <taxon>Lacipirellulaceae</taxon>
        <taxon>Bythopirellula</taxon>
    </lineage>
</organism>
<reference evidence="2 3" key="1">
    <citation type="submission" date="2019-08" db="EMBL/GenBank/DDBJ databases">
        <title>Deep-cultivation of Planctomycetes and their phenomic and genomic characterization uncovers novel biology.</title>
        <authorList>
            <person name="Wiegand S."/>
            <person name="Jogler M."/>
            <person name="Boedeker C."/>
            <person name="Pinto D."/>
            <person name="Vollmers J."/>
            <person name="Rivas-Marin E."/>
            <person name="Kohn T."/>
            <person name="Peeters S.H."/>
            <person name="Heuer A."/>
            <person name="Rast P."/>
            <person name="Oberbeckmann S."/>
            <person name="Bunk B."/>
            <person name="Jeske O."/>
            <person name="Meyerdierks A."/>
            <person name="Storesund J.E."/>
            <person name="Kallscheuer N."/>
            <person name="Luecker S."/>
            <person name="Lage O.M."/>
            <person name="Pohl T."/>
            <person name="Merkel B.J."/>
            <person name="Hornburger P."/>
            <person name="Mueller R.-W."/>
            <person name="Bruemmer F."/>
            <person name="Labrenz M."/>
            <person name="Spormann A.M."/>
            <person name="Op den Camp H."/>
            <person name="Overmann J."/>
            <person name="Amann R."/>
            <person name="Jetten M.S.M."/>
            <person name="Mascher T."/>
            <person name="Medema M.H."/>
            <person name="Devos D.P."/>
            <person name="Kaster A.-K."/>
            <person name="Ovreas L."/>
            <person name="Rohde M."/>
            <person name="Galperin M.Y."/>
            <person name="Jogler C."/>
        </authorList>
    </citation>
    <scope>NUCLEOTIDE SEQUENCE [LARGE SCALE GENOMIC DNA]</scope>
    <source>
        <strain evidence="2 3">Pr1d</strain>
    </source>
</reference>
<dbReference type="OrthoDB" id="238183at2"/>
<evidence type="ECO:0000313" key="2">
    <source>
        <dbReference type="EMBL" id="QEG37277.1"/>
    </source>
</evidence>
<dbReference type="AlphaFoldDB" id="A0A5B9QDX4"/>
<proteinExistence type="predicted"/>
<dbReference type="InterPro" id="IPR017481">
    <property type="entry name" value="CHP03032"/>
</dbReference>
<name>A0A5B9QDX4_9BACT</name>
<accession>A0A5B9QDX4</accession>
<gene>
    <name evidence="2" type="ORF">Pr1d_46180</name>
</gene>
<dbReference type="KEGG" id="bgok:Pr1d_46180"/>
<evidence type="ECO:0000259" key="1">
    <source>
        <dbReference type="Pfam" id="PF16261"/>
    </source>
</evidence>
<dbReference type="NCBIfam" id="TIGR03032">
    <property type="entry name" value="TIGR03032 family protein"/>
    <property type="match status" value="1"/>
</dbReference>
<sequence length="332" mass="37136">MTEQSEDSADEKIPQRPLKCRLQGNFAAWLHRSGGSLAITTYTSGKLVLVGSTDSKLAINAHKFARPMGMARNGSRLAIAVREQILTFRLQDDGKFIPERTYDTGKVNAHDLAFGRRGIYFANTRFNCLARVSDRKQFVQCWLPPFISTMFAQDRCHLNGLGMQAGSPAMATAFCETDEKNDWRKEDRFTSGVLIDVARNEIVARNLCMPHSPRRYRRAWWLCNSGHGSLSRFDPSSSECQEVCALPGFTRGLCFTGKYALVGLSKIRPKHILDAPPVRARHGELTAGVALVNLSTGKQEGLLEFVEGGNEVFEVAFLRDVKEPRLQHEKET</sequence>
<dbReference type="SUPFAM" id="SSF63825">
    <property type="entry name" value="YWTD domain"/>
    <property type="match status" value="1"/>
</dbReference>
<feature type="domain" description="Conserved hypothetical protein CHP03032" evidence="1">
    <location>
        <begin position="25"/>
        <end position="325"/>
    </location>
</feature>
<evidence type="ECO:0000313" key="3">
    <source>
        <dbReference type="Proteomes" id="UP000323917"/>
    </source>
</evidence>
<dbReference type="Pfam" id="PF16261">
    <property type="entry name" value="DUF4915"/>
    <property type="match status" value="1"/>
</dbReference>
<dbReference type="EMBL" id="CP042913">
    <property type="protein sequence ID" value="QEG37277.1"/>
    <property type="molecule type" value="Genomic_DNA"/>
</dbReference>
<dbReference type="Proteomes" id="UP000323917">
    <property type="component" value="Chromosome"/>
</dbReference>
<protein>
    <recommendedName>
        <fullName evidence="1">Conserved hypothetical protein CHP03032 domain-containing protein</fullName>
    </recommendedName>
</protein>